<evidence type="ECO:0000313" key="7">
    <source>
        <dbReference type="Proteomes" id="UP000703269"/>
    </source>
</evidence>
<dbReference type="InterPro" id="IPR005532">
    <property type="entry name" value="SUMF_dom"/>
</dbReference>
<feature type="region of interest" description="Disordered" evidence="3">
    <location>
        <begin position="199"/>
        <end position="227"/>
    </location>
</feature>
<dbReference type="Pfam" id="PF10017">
    <property type="entry name" value="Methyltransf_33"/>
    <property type="match status" value="2"/>
</dbReference>
<keyword evidence="7" id="KW-1185">Reference proteome</keyword>
<dbReference type="PANTHER" id="PTHR43397:SF1">
    <property type="entry name" value="ERGOTHIONEINE BIOSYNTHESIS PROTEIN 1"/>
    <property type="match status" value="1"/>
</dbReference>
<dbReference type="InterPro" id="IPR051128">
    <property type="entry name" value="EgtD_Methyltrsf_superfamily"/>
</dbReference>
<dbReference type="InterPro" id="IPR042095">
    <property type="entry name" value="SUMF_sf"/>
</dbReference>
<keyword evidence="2" id="KW-0808">Transferase</keyword>
<feature type="domain" description="Histidine-specific methyltransferase SAM-dependent" evidence="5">
    <location>
        <begin position="224"/>
        <end position="396"/>
    </location>
</feature>
<organism evidence="6 7">
    <name type="scientific">Phanerochaete sordida</name>
    <dbReference type="NCBI Taxonomy" id="48140"/>
    <lineage>
        <taxon>Eukaryota</taxon>
        <taxon>Fungi</taxon>
        <taxon>Dikarya</taxon>
        <taxon>Basidiomycota</taxon>
        <taxon>Agaricomycotina</taxon>
        <taxon>Agaricomycetes</taxon>
        <taxon>Polyporales</taxon>
        <taxon>Phanerochaetaceae</taxon>
        <taxon>Phanerochaete</taxon>
    </lineage>
</organism>
<sequence>MAAAAIDIVDARSHAAASSPIRDDILDGLARPAGSKVLPTMLLYDERGLRLYDRITTEAPEYYLFSAEEEILKTHADDIARYMHAANGGRAAVETVVELGAGALRKTSHILRAISHLVPEQMDRPPVTYYALDLEKRELERTLTELAHSDLGAELQGKVNTKGLCATYEDGLALIQSGGLQAQEAAPQIRDRYQLERINAPRDPSPGSSASEDTELTPPSTPGHEQAPFHMLFLGSSLGNFGRGGDAEFLRSLPLEPGSGNTILIGLDHCTDGEAIEVAYNDPKGLTKDFIMNGLRVAGRTLGDEHLFDESNWEYVGKYNEELQRHEAYYKSKSKQTVVDPTTGAEFTFQPDELVRVEVSHKYPEQEVYKLFSDANLRPVHRWTDSSSRYSLWLLERPQFMFPLLTPTTATSTPFGLPTVREWHDMWALWDFINRRMIPSSMLFQKPIDLRHICLFYQGHIPAFLDIHLSRLLQEPHTEPQNFKDIFERGIDPNVDDPTLCHPHSEVPQRPEDWPSQSSIFAFQSRVRTRVLKLYDNIVAGKVTLTRKVARVLFMTLEHEAFHAETLLYMLLQRAGTGTIPPTGFVPPAWDILAKTWDVAPQPTSPAVALGPETITLGHDDDEADDHLLYTPDHAFGWDNEHPRREVQVGQFKIEWRPVTNGEFLEFYNGAGKGKVQYPGSWVEVNGETQVRTMYGPVPMKIARNWPIVTSCDNLSAYAKVKGGRLPTEPELRLFYDKFNSGYEGGANVGFRNWHPVPATHGLDARGGRGHNGGVFEWTATVLEPHEGFVPSVLYPGYSTDFFDGHHQVVIGGSYATAPRLADRRTLRNYYQHNYPYAWVGGRVAYDV</sequence>
<evidence type="ECO:0000313" key="6">
    <source>
        <dbReference type="EMBL" id="GJE88444.1"/>
    </source>
</evidence>
<dbReference type="GO" id="GO:0032259">
    <property type="term" value="P:methylation"/>
    <property type="evidence" value="ECO:0007669"/>
    <property type="project" value="UniProtKB-KW"/>
</dbReference>
<dbReference type="PANTHER" id="PTHR43397">
    <property type="entry name" value="ERGOTHIONEINE BIOSYNTHESIS PROTEIN 1"/>
    <property type="match status" value="1"/>
</dbReference>
<evidence type="ECO:0000259" key="4">
    <source>
        <dbReference type="Pfam" id="PF03781"/>
    </source>
</evidence>
<keyword evidence="1 6" id="KW-0489">Methyltransferase</keyword>
<dbReference type="AlphaFoldDB" id="A0A9P3G6M4"/>
<proteinExistence type="predicted"/>
<dbReference type="Gene3D" id="3.40.50.150">
    <property type="entry name" value="Vaccinia Virus protein VP39"/>
    <property type="match status" value="1"/>
</dbReference>
<dbReference type="SUPFAM" id="SSF56436">
    <property type="entry name" value="C-type lectin-like"/>
    <property type="match status" value="1"/>
</dbReference>
<dbReference type="InterPro" id="IPR016187">
    <property type="entry name" value="CTDL_fold"/>
</dbReference>
<feature type="domain" description="Sulfatase-modifying factor enzyme-like" evidence="4">
    <location>
        <begin position="635"/>
        <end position="732"/>
    </location>
</feature>
<dbReference type="OrthoDB" id="659at2759"/>
<dbReference type="GO" id="GO:0008168">
    <property type="term" value="F:methyltransferase activity"/>
    <property type="evidence" value="ECO:0007669"/>
    <property type="project" value="UniProtKB-KW"/>
</dbReference>
<dbReference type="EMBL" id="BPQB01000009">
    <property type="protein sequence ID" value="GJE88444.1"/>
    <property type="molecule type" value="Genomic_DNA"/>
</dbReference>
<feature type="domain" description="Sulfatase-modifying factor enzyme-like" evidence="4">
    <location>
        <begin position="750"/>
        <end position="845"/>
    </location>
</feature>
<dbReference type="InterPro" id="IPR019257">
    <property type="entry name" value="MeTrfase_dom"/>
</dbReference>
<feature type="domain" description="Histidine-specific methyltransferase SAM-dependent" evidence="5">
    <location>
        <begin position="22"/>
        <end position="176"/>
    </location>
</feature>
<evidence type="ECO:0000256" key="3">
    <source>
        <dbReference type="SAM" id="MobiDB-lite"/>
    </source>
</evidence>
<evidence type="ECO:0000256" key="1">
    <source>
        <dbReference type="ARBA" id="ARBA00022603"/>
    </source>
</evidence>
<accession>A0A9P3G6M4</accession>
<dbReference type="Proteomes" id="UP000703269">
    <property type="component" value="Unassembled WGS sequence"/>
</dbReference>
<dbReference type="Pfam" id="PF03781">
    <property type="entry name" value="FGE-sulfatase"/>
    <property type="match status" value="2"/>
</dbReference>
<gene>
    <name evidence="6" type="ORF">PsYK624_045270</name>
</gene>
<evidence type="ECO:0000256" key="2">
    <source>
        <dbReference type="ARBA" id="ARBA00022679"/>
    </source>
</evidence>
<dbReference type="InterPro" id="IPR029063">
    <property type="entry name" value="SAM-dependent_MTases_sf"/>
</dbReference>
<evidence type="ECO:0000259" key="5">
    <source>
        <dbReference type="Pfam" id="PF10017"/>
    </source>
</evidence>
<reference evidence="6 7" key="1">
    <citation type="submission" date="2021-08" db="EMBL/GenBank/DDBJ databases">
        <title>Draft Genome Sequence of Phanerochaete sordida strain YK-624.</title>
        <authorList>
            <person name="Mori T."/>
            <person name="Dohra H."/>
            <person name="Suzuki T."/>
            <person name="Kawagishi H."/>
            <person name="Hirai H."/>
        </authorList>
    </citation>
    <scope>NUCLEOTIDE SEQUENCE [LARGE SCALE GENOMIC DNA]</scope>
    <source>
        <strain evidence="6 7">YK-624</strain>
    </source>
</reference>
<name>A0A9P3G6M4_9APHY</name>
<comment type="caution">
    <text evidence="6">The sequence shown here is derived from an EMBL/GenBank/DDBJ whole genome shotgun (WGS) entry which is preliminary data.</text>
</comment>
<protein>
    <submittedName>
        <fullName evidence="6">Methyltransferase domain-containing protein</fullName>
    </submittedName>
</protein>
<dbReference type="Gene3D" id="3.90.1580.10">
    <property type="entry name" value="paralog of FGE (formylglycine-generating enzyme)"/>
    <property type="match status" value="1"/>
</dbReference>